<keyword evidence="4" id="KW-1185">Reference proteome</keyword>
<protein>
    <submittedName>
        <fullName evidence="2">Uncharacterized protein</fullName>
    </submittedName>
</protein>
<name>A0A7W7HLR0_9ACTN</name>
<evidence type="ECO:0000313" key="1">
    <source>
        <dbReference type="EMBL" id="GIE39480.1"/>
    </source>
</evidence>
<accession>A0A7W7HLR0</accession>
<evidence type="ECO:0000313" key="3">
    <source>
        <dbReference type="Proteomes" id="UP000590511"/>
    </source>
</evidence>
<reference evidence="1 4" key="2">
    <citation type="submission" date="2021-01" db="EMBL/GenBank/DDBJ databases">
        <title>Whole genome shotgun sequence of Actinoplanes lobatus NBRC 12513.</title>
        <authorList>
            <person name="Komaki H."/>
            <person name="Tamura T."/>
        </authorList>
    </citation>
    <scope>NUCLEOTIDE SEQUENCE [LARGE SCALE GENOMIC DNA]</scope>
    <source>
        <strain evidence="1 4">NBRC 12513</strain>
    </source>
</reference>
<sequence length="208" mass="23002">MLWPVLLDTAPRDTTWSLGEQVTTRLRWLDTPDLPEDLLLHQIAVQAGTLLDADGQPWAQLIEAGGLRALRDGDHRTGDIALDGCPGFDAFLGIIGDLPVTVGVVRRVRVVHDLHDRGTTEWIRRPGGVRLTDVPDACPTRLRDEPSFDEPMPDDWEPEPGTVQIMSPEQYFQLARDQLPAEQWQARGFLVDLEVAGPALSSGNAAHH</sequence>
<dbReference type="AlphaFoldDB" id="A0A7W7HLR0"/>
<gene>
    <name evidence="1" type="ORF">Alo02nite_23780</name>
    <name evidence="2" type="ORF">BJ964_007032</name>
</gene>
<dbReference type="RefSeq" id="WP_188124638.1">
    <property type="nucleotide sequence ID" value="NZ_BOMP01000034.1"/>
</dbReference>
<comment type="caution">
    <text evidence="2">The sequence shown here is derived from an EMBL/GenBank/DDBJ whole genome shotgun (WGS) entry which is preliminary data.</text>
</comment>
<dbReference type="EMBL" id="JACHNC010000001">
    <property type="protein sequence ID" value="MBB4752871.1"/>
    <property type="molecule type" value="Genomic_DNA"/>
</dbReference>
<proteinExistence type="predicted"/>
<evidence type="ECO:0000313" key="4">
    <source>
        <dbReference type="Proteomes" id="UP000631312"/>
    </source>
</evidence>
<reference evidence="2 3" key="1">
    <citation type="submission" date="2020-08" db="EMBL/GenBank/DDBJ databases">
        <title>Sequencing the genomes of 1000 actinobacteria strains.</title>
        <authorList>
            <person name="Klenk H.-P."/>
        </authorList>
    </citation>
    <scope>NUCLEOTIDE SEQUENCE [LARGE SCALE GENOMIC DNA]</scope>
    <source>
        <strain evidence="2 3">DSM 43150</strain>
    </source>
</reference>
<dbReference type="EMBL" id="BOMP01000034">
    <property type="protein sequence ID" value="GIE39480.1"/>
    <property type="molecule type" value="Genomic_DNA"/>
</dbReference>
<organism evidence="2 3">
    <name type="scientific">Actinoplanes lobatus</name>
    <dbReference type="NCBI Taxonomy" id="113568"/>
    <lineage>
        <taxon>Bacteria</taxon>
        <taxon>Bacillati</taxon>
        <taxon>Actinomycetota</taxon>
        <taxon>Actinomycetes</taxon>
        <taxon>Micromonosporales</taxon>
        <taxon>Micromonosporaceae</taxon>
        <taxon>Actinoplanes</taxon>
    </lineage>
</organism>
<dbReference type="Proteomes" id="UP000631312">
    <property type="component" value="Unassembled WGS sequence"/>
</dbReference>
<evidence type="ECO:0000313" key="2">
    <source>
        <dbReference type="EMBL" id="MBB4752871.1"/>
    </source>
</evidence>
<dbReference type="Proteomes" id="UP000590511">
    <property type="component" value="Unassembled WGS sequence"/>
</dbReference>